<comment type="caution">
    <text evidence="2">The sequence shown here is derived from an EMBL/GenBank/DDBJ whole genome shotgun (WGS) entry which is preliminary data.</text>
</comment>
<sequence>MLIAFLILSPLALMWLVAEFYHPPTREMFGNLKRNLFGPLWRSLTYPVGKQREAFGQFFVGVAIASCVGAATVAFETNWGAATWVLYVKLVGLSLGMVLSLALASLFYGTKQGD</sequence>
<evidence type="ECO:0000256" key="1">
    <source>
        <dbReference type="SAM" id="Phobius"/>
    </source>
</evidence>
<keyword evidence="1" id="KW-0812">Transmembrane</keyword>
<evidence type="ECO:0000313" key="2">
    <source>
        <dbReference type="EMBL" id="MDH0738656.1"/>
    </source>
</evidence>
<keyword evidence="1" id="KW-0472">Membrane</keyword>
<gene>
    <name evidence="2" type="ORF">N5D93_22755</name>
</gene>
<organism evidence="2 3">
    <name type="scientific">Achromobacter spanius</name>
    <dbReference type="NCBI Taxonomy" id="217203"/>
    <lineage>
        <taxon>Bacteria</taxon>
        <taxon>Pseudomonadati</taxon>
        <taxon>Pseudomonadota</taxon>
        <taxon>Betaproteobacteria</taxon>
        <taxon>Burkholderiales</taxon>
        <taxon>Alcaligenaceae</taxon>
        <taxon>Achromobacter</taxon>
    </lineage>
</organism>
<accession>A0AA42S6H4</accession>
<dbReference type="AlphaFoldDB" id="A0AA42S6H4"/>
<dbReference type="RefSeq" id="WP_054470961.1">
    <property type="nucleotide sequence ID" value="NZ_JAOCDZ010000018.1"/>
</dbReference>
<name>A0AA42S6H4_9BURK</name>
<dbReference type="EMBL" id="JAOCDZ010000018">
    <property type="protein sequence ID" value="MDH0738656.1"/>
    <property type="molecule type" value="Genomic_DNA"/>
</dbReference>
<feature type="transmembrane region" description="Helical" evidence="1">
    <location>
        <begin position="87"/>
        <end position="108"/>
    </location>
</feature>
<proteinExistence type="predicted"/>
<keyword evidence="1" id="KW-1133">Transmembrane helix</keyword>
<protein>
    <submittedName>
        <fullName evidence="2">Uncharacterized protein</fullName>
    </submittedName>
</protein>
<feature type="transmembrane region" description="Helical" evidence="1">
    <location>
        <begin position="54"/>
        <end position="75"/>
    </location>
</feature>
<evidence type="ECO:0000313" key="3">
    <source>
        <dbReference type="Proteomes" id="UP001161094"/>
    </source>
</evidence>
<dbReference type="Proteomes" id="UP001161094">
    <property type="component" value="Unassembled WGS sequence"/>
</dbReference>
<reference evidence="2" key="1">
    <citation type="submission" date="2022-09" db="EMBL/GenBank/DDBJ databases">
        <title>Intensive care unit water sources are persistently colonized with multi-drug resistant bacteria and are the site of extensive horizontal gene transfer of antibiotic resistance genes.</title>
        <authorList>
            <person name="Diorio-Toth L."/>
        </authorList>
    </citation>
    <scope>NUCLEOTIDE SEQUENCE</scope>
    <source>
        <strain evidence="2">GD03843</strain>
    </source>
</reference>